<sequence>MNEYLNKYFTTGEFAKLCNVKKQTLFHYDAIGIFSPELKDDKGYRYYSYQQFDIFNVITSLKEINMPLKEIKDYLDNRTPNTLVELFENKIIQVDNEIENLKRIRKLMKTKIAITEKACSIDYHNISLEFLDEEYLILSKSIENKSHQDYSRIVSEHMNYCNLNHLNSGHSIGAMISKDNILKGVDENYSYLYTRLDTSNNVPFPFTKPKGLYCIAYHRGDYRLINKTYKIILNFLKDSNLNIGRYSYEEFLLDETSVKGYDKYITQILIEVQKNN</sequence>
<name>A0A2T0BE11_9CLOT</name>
<dbReference type="InterPro" id="IPR047057">
    <property type="entry name" value="MerR_fam"/>
</dbReference>
<dbReference type="PANTHER" id="PTHR30204:SF85">
    <property type="entry name" value="MULTIDRUG-EFFLUX TRANSPORTER 2 REGULATOR"/>
    <property type="match status" value="1"/>
</dbReference>
<dbReference type="InterPro" id="IPR011256">
    <property type="entry name" value="Reg_factor_effector_dom_sf"/>
</dbReference>
<dbReference type="OrthoDB" id="9773308at2"/>
<dbReference type="Gene3D" id="1.10.1660.10">
    <property type="match status" value="1"/>
</dbReference>
<dbReference type="Gene3D" id="3.20.80.10">
    <property type="entry name" value="Regulatory factor, effector binding domain"/>
    <property type="match status" value="1"/>
</dbReference>
<comment type="caution">
    <text evidence="3">The sequence shown here is derived from an EMBL/GenBank/DDBJ whole genome shotgun (WGS) entry which is preliminary data.</text>
</comment>
<dbReference type="AlphaFoldDB" id="A0A2T0BE11"/>
<proteinExistence type="predicted"/>
<dbReference type="PANTHER" id="PTHR30204">
    <property type="entry name" value="REDOX-CYCLING DRUG-SENSING TRANSCRIPTIONAL ACTIVATOR SOXR"/>
    <property type="match status" value="1"/>
</dbReference>
<evidence type="ECO:0000256" key="1">
    <source>
        <dbReference type="ARBA" id="ARBA00023125"/>
    </source>
</evidence>
<keyword evidence="1" id="KW-0238">DNA-binding</keyword>
<dbReference type="InterPro" id="IPR000551">
    <property type="entry name" value="MerR-type_HTH_dom"/>
</dbReference>
<evidence type="ECO:0000313" key="3">
    <source>
        <dbReference type="EMBL" id="PRR82072.1"/>
    </source>
</evidence>
<protein>
    <submittedName>
        <fullName evidence="3">Mercuric resistance operon regulatory protein</fullName>
    </submittedName>
</protein>
<reference evidence="3 4" key="1">
    <citation type="submission" date="2018-03" db="EMBL/GenBank/DDBJ databases">
        <title>Genome sequence of Clostridium vincentii DSM 10228.</title>
        <authorList>
            <person name="Poehlein A."/>
            <person name="Daniel R."/>
        </authorList>
    </citation>
    <scope>NUCLEOTIDE SEQUENCE [LARGE SCALE GENOMIC DNA]</scope>
    <source>
        <strain evidence="3 4">DSM 10228</strain>
    </source>
</reference>
<dbReference type="GO" id="GO:0003677">
    <property type="term" value="F:DNA binding"/>
    <property type="evidence" value="ECO:0007669"/>
    <property type="project" value="UniProtKB-KW"/>
</dbReference>
<dbReference type="InterPro" id="IPR029442">
    <property type="entry name" value="GyrI-like"/>
</dbReference>
<dbReference type="PROSITE" id="PS00552">
    <property type="entry name" value="HTH_MERR_1"/>
    <property type="match status" value="1"/>
</dbReference>
<dbReference type="EMBL" id="PVXQ01000020">
    <property type="protein sequence ID" value="PRR82072.1"/>
    <property type="molecule type" value="Genomic_DNA"/>
</dbReference>
<evidence type="ECO:0000313" key="4">
    <source>
        <dbReference type="Proteomes" id="UP000239471"/>
    </source>
</evidence>
<dbReference type="Proteomes" id="UP000239471">
    <property type="component" value="Unassembled WGS sequence"/>
</dbReference>
<accession>A0A2T0BE11</accession>
<gene>
    <name evidence="3" type="primary">merR1</name>
    <name evidence="3" type="ORF">CLVI_20070</name>
</gene>
<dbReference type="Pfam" id="PF13411">
    <property type="entry name" value="MerR_1"/>
    <property type="match status" value="1"/>
</dbReference>
<feature type="domain" description="HTH merR-type" evidence="2">
    <location>
        <begin position="8"/>
        <end position="77"/>
    </location>
</feature>
<dbReference type="RefSeq" id="WP_106059976.1">
    <property type="nucleotide sequence ID" value="NZ_PVXQ01000020.1"/>
</dbReference>
<keyword evidence="4" id="KW-1185">Reference proteome</keyword>
<evidence type="ECO:0000259" key="2">
    <source>
        <dbReference type="PROSITE" id="PS50937"/>
    </source>
</evidence>
<dbReference type="PROSITE" id="PS50937">
    <property type="entry name" value="HTH_MERR_2"/>
    <property type="match status" value="1"/>
</dbReference>
<dbReference type="CDD" id="cd04782">
    <property type="entry name" value="HTH_BltR"/>
    <property type="match status" value="1"/>
</dbReference>
<organism evidence="3 4">
    <name type="scientific">Clostridium vincentii</name>
    <dbReference type="NCBI Taxonomy" id="52704"/>
    <lineage>
        <taxon>Bacteria</taxon>
        <taxon>Bacillati</taxon>
        <taxon>Bacillota</taxon>
        <taxon>Clostridia</taxon>
        <taxon>Eubacteriales</taxon>
        <taxon>Clostridiaceae</taxon>
        <taxon>Clostridium</taxon>
    </lineage>
</organism>
<dbReference type="GO" id="GO:0003700">
    <property type="term" value="F:DNA-binding transcription factor activity"/>
    <property type="evidence" value="ECO:0007669"/>
    <property type="project" value="InterPro"/>
</dbReference>
<dbReference type="Pfam" id="PF06445">
    <property type="entry name" value="GyrI-like"/>
    <property type="match status" value="1"/>
</dbReference>
<dbReference type="InterPro" id="IPR009061">
    <property type="entry name" value="DNA-bd_dom_put_sf"/>
</dbReference>
<dbReference type="SMART" id="SM00422">
    <property type="entry name" value="HTH_MERR"/>
    <property type="match status" value="1"/>
</dbReference>
<dbReference type="SUPFAM" id="SSF46955">
    <property type="entry name" value="Putative DNA-binding domain"/>
    <property type="match status" value="1"/>
</dbReference>
<dbReference type="SUPFAM" id="SSF55136">
    <property type="entry name" value="Probable bacterial effector-binding domain"/>
    <property type="match status" value="1"/>
</dbReference>